<evidence type="ECO:0000313" key="10">
    <source>
        <dbReference type="Proteomes" id="UP000008721"/>
    </source>
</evidence>
<dbReference type="PROSITE" id="PS50112">
    <property type="entry name" value="PAS"/>
    <property type="match status" value="1"/>
</dbReference>
<gene>
    <name evidence="9" type="ordered locus">Sulku_1961</name>
</gene>
<dbReference type="PRINTS" id="PR00344">
    <property type="entry name" value="BCTRLSENSOR"/>
</dbReference>
<dbReference type="SUPFAM" id="SSF55785">
    <property type="entry name" value="PYP-like sensor domain (PAS domain)"/>
    <property type="match status" value="1"/>
</dbReference>
<dbReference type="NCBIfam" id="TIGR00229">
    <property type="entry name" value="sensory_box"/>
    <property type="match status" value="1"/>
</dbReference>
<dbReference type="SUPFAM" id="SSF47384">
    <property type="entry name" value="Homodimeric domain of signal transducing histidine kinase"/>
    <property type="match status" value="1"/>
</dbReference>
<keyword evidence="3" id="KW-0597">Phosphoprotein</keyword>
<comment type="catalytic activity">
    <reaction evidence="1">
        <text>ATP + protein L-histidine = ADP + protein N-phospho-L-histidine.</text>
        <dbReference type="EC" id="2.7.13.3"/>
    </reaction>
</comment>
<dbReference type="Proteomes" id="UP000008721">
    <property type="component" value="Chromosome"/>
</dbReference>
<dbReference type="InterPro" id="IPR003661">
    <property type="entry name" value="HisK_dim/P_dom"/>
</dbReference>
<dbReference type="Pfam" id="PF00512">
    <property type="entry name" value="HisKA"/>
    <property type="match status" value="1"/>
</dbReference>
<keyword evidence="10" id="KW-1185">Reference proteome</keyword>
<feature type="domain" description="Histidine kinase" evidence="7">
    <location>
        <begin position="302"/>
        <end position="521"/>
    </location>
</feature>
<dbReference type="CDD" id="cd00130">
    <property type="entry name" value="PAS"/>
    <property type="match status" value="1"/>
</dbReference>
<evidence type="ECO:0000259" key="7">
    <source>
        <dbReference type="PROSITE" id="PS50109"/>
    </source>
</evidence>
<dbReference type="InterPro" id="IPR005467">
    <property type="entry name" value="His_kinase_dom"/>
</dbReference>
<dbReference type="PANTHER" id="PTHR43711">
    <property type="entry name" value="TWO-COMPONENT HISTIDINE KINASE"/>
    <property type="match status" value="1"/>
</dbReference>
<sequence length="521" mass="59228">MPQENRDATLKDQLKSRLRESDPTYRYYKSIFHLTDNMIALSDGYRIVDANKAFSDFFAAIGSDVFDPDFRLSQQFLIIDKYGYVYEGYLNAPWFKTVLSGEKEHYRVGISGRDQIYTFSVSVSLLDPSENIYVITLSDVTDMMSYKCVLEEGIRVSTHEKEETQYILSQYYEAIDTSNLVARCNLDGIITYVNDALCEALDYMPEELVGQNVSIFFEGNSEVMCEKMAREKIYNGEIWKGVLKNRDKFGGAHYFATTIVPIKNADKTIIEILSIRHDITDMVKAKEEALQTLEAKTKFFDQVSHELRTPLNAIVNFTDQALESYDEIVEDEVSRVLVKKYLQRSYANAENLLELINSLLDIAKMKSGKTVFDIAEYNAVSLAREAFENCSSLHKNGSIDYRFKAEKSVIPIECDGVKFKQIITNLISNALKFTTNGFVEIRLEEKSDSCVIEVEDSGIGIPSEKLSYVFEPFAQVRDHGFGTGLGLNIVREYAEMMKISLDVRSVEGTGSCFTLTAKKIR</sequence>
<dbReference type="Pfam" id="PF02518">
    <property type="entry name" value="HATPase_c"/>
    <property type="match status" value="1"/>
</dbReference>
<dbReference type="GO" id="GO:0000155">
    <property type="term" value="F:phosphorelay sensor kinase activity"/>
    <property type="evidence" value="ECO:0007669"/>
    <property type="project" value="InterPro"/>
</dbReference>
<name>E4U264_SULKY</name>
<evidence type="ECO:0000259" key="8">
    <source>
        <dbReference type="PROSITE" id="PS50112"/>
    </source>
</evidence>
<reference evidence="9 10" key="1">
    <citation type="journal article" date="2012" name="Stand. Genomic Sci.">
        <title>Complete genome sequence of the sulfur compounds oxidizing chemolithoautotroph Sulfuricurvum kujiense type strain (YK-1(T)).</title>
        <authorList>
            <person name="Han C."/>
            <person name="Kotsyurbenko O."/>
            <person name="Chertkov O."/>
            <person name="Held B."/>
            <person name="Lapidus A."/>
            <person name="Nolan M."/>
            <person name="Lucas S."/>
            <person name="Hammon N."/>
            <person name="Deshpande S."/>
            <person name="Cheng J.F."/>
            <person name="Tapia R."/>
            <person name="Goodwin L.A."/>
            <person name="Pitluck S."/>
            <person name="Liolios K."/>
            <person name="Pagani I."/>
            <person name="Ivanova N."/>
            <person name="Mavromatis K."/>
            <person name="Mikhailova N."/>
            <person name="Pati A."/>
            <person name="Chen A."/>
            <person name="Palaniappan K."/>
            <person name="Land M."/>
            <person name="Hauser L."/>
            <person name="Chang Y.J."/>
            <person name="Jeffries C.D."/>
            <person name="Brambilla E.M."/>
            <person name="Rohde M."/>
            <person name="Spring S."/>
            <person name="Sikorski J."/>
            <person name="Goker M."/>
            <person name="Woyke T."/>
            <person name="Bristow J."/>
            <person name="Eisen J.A."/>
            <person name="Markowitz V."/>
            <person name="Hugenholtz P."/>
            <person name="Kyrpides N.C."/>
            <person name="Klenk H.P."/>
            <person name="Detter J.C."/>
        </authorList>
    </citation>
    <scope>NUCLEOTIDE SEQUENCE [LARGE SCALE GENOMIC DNA]</scope>
    <source>
        <strain evidence="10">ATCC BAA-921 / DSM 16994 / JCM 11577 / YK-1</strain>
    </source>
</reference>
<dbReference type="STRING" id="709032.Sulku_1961"/>
<feature type="domain" description="PAS" evidence="8">
    <location>
        <begin position="185"/>
        <end position="218"/>
    </location>
</feature>
<evidence type="ECO:0000256" key="6">
    <source>
        <dbReference type="ARBA" id="ARBA00023012"/>
    </source>
</evidence>
<keyword evidence="4" id="KW-0808">Transferase</keyword>
<dbReference type="OrthoDB" id="177675at2"/>
<dbReference type="Pfam" id="PF13188">
    <property type="entry name" value="PAS_8"/>
    <property type="match status" value="1"/>
</dbReference>
<dbReference type="PROSITE" id="PS50109">
    <property type="entry name" value="HIS_KIN"/>
    <property type="match status" value="1"/>
</dbReference>
<dbReference type="EC" id="2.7.13.3" evidence="2"/>
<dbReference type="InterPro" id="IPR000014">
    <property type="entry name" value="PAS"/>
</dbReference>
<keyword evidence="6" id="KW-0902">Two-component regulatory system</keyword>
<dbReference type="InterPro" id="IPR004358">
    <property type="entry name" value="Sig_transdc_His_kin-like_C"/>
</dbReference>
<dbReference type="Gene3D" id="1.10.287.130">
    <property type="match status" value="1"/>
</dbReference>
<dbReference type="InterPro" id="IPR035965">
    <property type="entry name" value="PAS-like_dom_sf"/>
</dbReference>
<evidence type="ECO:0000256" key="5">
    <source>
        <dbReference type="ARBA" id="ARBA00022777"/>
    </source>
</evidence>
<evidence type="ECO:0000256" key="4">
    <source>
        <dbReference type="ARBA" id="ARBA00022679"/>
    </source>
</evidence>
<protein>
    <recommendedName>
        <fullName evidence="2">histidine kinase</fullName>
        <ecNumber evidence="2">2.7.13.3</ecNumber>
    </recommendedName>
</protein>
<dbReference type="AlphaFoldDB" id="E4U264"/>
<evidence type="ECO:0000256" key="1">
    <source>
        <dbReference type="ARBA" id="ARBA00000085"/>
    </source>
</evidence>
<evidence type="ECO:0000256" key="3">
    <source>
        <dbReference type="ARBA" id="ARBA00022553"/>
    </source>
</evidence>
<dbReference type="SMART" id="SM00091">
    <property type="entry name" value="PAS"/>
    <property type="match status" value="2"/>
</dbReference>
<dbReference type="HOGENOM" id="CLU_522654_0_0_7"/>
<dbReference type="PANTHER" id="PTHR43711:SF26">
    <property type="entry name" value="SENSOR HISTIDINE KINASE RCSC"/>
    <property type="match status" value="1"/>
</dbReference>
<organism evidence="9 10">
    <name type="scientific">Sulfuricurvum kujiense (strain ATCC BAA-921 / DSM 16994 / JCM 11577 / YK-1)</name>
    <dbReference type="NCBI Taxonomy" id="709032"/>
    <lineage>
        <taxon>Bacteria</taxon>
        <taxon>Pseudomonadati</taxon>
        <taxon>Campylobacterota</taxon>
        <taxon>Epsilonproteobacteria</taxon>
        <taxon>Campylobacterales</taxon>
        <taxon>Sulfurimonadaceae</taxon>
        <taxon>Sulfuricurvum</taxon>
    </lineage>
</organism>
<proteinExistence type="predicted"/>
<dbReference type="KEGG" id="sku:Sulku_1961"/>
<keyword evidence="5 9" id="KW-0418">Kinase</keyword>
<dbReference type="EMBL" id="CP002355">
    <property type="protein sequence ID" value="ADR34621.1"/>
    <property type="molecule type" value="Genomic_DNA"/>
</dbReference>
<dbReference type="CDD" id="cd00082">
    <property type="entry name" value="HisKA"/>
    <property type="match status" value="1"/>
</dbReference>
<accession>E4U264</accession>
<dbReference type="eggNOG" id="COG2205">
    <property type="taxonomic scope" value="Bacteria"/>
</dbReference>
<dbReference type="SUPFAM" id="SSF55874">
    <property type="entry name" value="ATPase domain of HSP90 chaperone/DNA topoisomerase II/histidine kinase"/>
    <property type="match status" value="1"/>
</dbReference>
<dbReference type="Pfam" id="PF13426">
    <property type="entry name" value="PAS_9"/>
    <property type="match status" value="1"/>
</dbReference>
<dbReference type="SMART" id="SM00388">
    <property type="entry name" value="HisKA"/>
    <property type="match status" value="1"/>
</dbReference>
<dbReference type="InterPro" id="IPR003594">
    <property type="entry name" value="HATPase_dom"/>
</dbReference>
<dbReference type="InterPro" id="IPR036890">
    <property type="entry name" value="HATPase_C_sf"/>
</dbReference>
<dbReference type="Gene3D" id="3.30.450.20">
    <property type="entry name" value="PAS domain"/>
    <property type="match status" value="1"/>
</dbReference>
<dbReference type="Gene3D" id="3.30.565.10">
    <property type="entry name" value="Histidine kinase-like ATPase, C-terminal domain"/>
    <property type="match status" value="1"/>
</dbReference>
<evidence type="ECO:0000313" key="9">
    <source>
        <dbReference type="EMBL" id="ADR34621.1"/>
    </source>
</evidence>
<dbReference type="RefSeq" id="WP_013460818.1">
    <property type="nucleotide sequence ID" value="NC_014762.1"/>
</dbReference>
<dbReference type="SMART" id="SM00387">
    <property type="entry name" value="HATPase_c"/>
    <property type="match status" value="1"/>
</dbReference>
<dbReference type="InterPro" id="IPR036097">
    <property type="entry name" value="HisK_dim/P_sf"/>
</dbReference>
<dbReference type="InterPro" id="IPR050736">
    <property type="entry name" value="Sensor_HK_Regulatory"/>
</dbReference>
<evidence type="ECO:0000256" key="2">
    <source>
        <dbReference type="ARBA" id="ARBA00012438"/>
    </source>
</evidence>